<comment type="caution">
    <text evidence="2">The sequence shown here is derived from an EMBL/GenBank/DDBJ whole genome shotgun (WGS) entry which is preliminary data.</text>
</comment>
<reference evidence="2" key="1">
    <citation type="submission" date="2023-10" db="EMBL/GenBank/DDBJ databases">
        <authorList>
            <person name="Chen Y."/>
            <person name="Shah S."/>
            <person name="Dougan E. K."/>
            <person name="Thang M."/>
            <person name="Chan C."/>
        </authorList>
    </citation>
    <scope>NUCLEOTIDE SEQUENCE [LARGE SCALE GENOMIC DNA]</scope>
</reference>
<feature type="region of interest" description="Disordered" evidence="1">
    <location>
        <begin position="69"/>
        <end position="88"/>
    </location>
</feature>
<feature type="compositionally biased region" description="Basic and acidic residues" evidence="1">
    <location>
        <begin position="1"/>
        <end position="21"/>
    </location>
</feature>
<dbReference type="EMBL" id="CAUYUJ010019725">
    <property type="protein sequence ID" value="CAK0893225.1"/>
    <property type="molecule type" value="Genomic_DNA"/>
</dbReference>
<evidence type="ECO:0000313" key="3">
    <source>
        <dbReference type="Proteomes" id="UP001189429"/>
    </source>
</evidence>
<dbReference type="Proteomes" id="UP001189429">
    <property type="component" value="Unassembled WGS sequence"/>
</dbReference>
<gene>
    <name evidence="2" type="ORF">PCOR1329_LOCUS72628</name>
</gene>
<organism evidence="2 3">
    <name type="scientific">Prorocentrum cordatum</name>
    <dbReference type="NCBI Taxonomy" id="2364126"/>
    <lineage>
        <taxon>Eukaryota</taxon>
        <taxon>Sar</taxon>
        <taxon>Alveolata</taxon>
        <taxon>Dinophyceae</taxon>
        <taxon>Prorocentrales</taxon>
        <taxon>Prorocentraceae</taxon>
        <taxon>Prorocentrum</taxon>
    </lineage>
</organism>
<evidence type="ECO:0000256" key="1">
    <source>
        <dbReference type="SAM" id="MobiDB-lite"/>
    </source>
</evidence>
<feature type="region of interest" description="Disordered" evidence="1">
    <location>
        <begin position="1"/>
        <end position="61"/>
    </location>
</feature>
<evidence type="ECO:0000313" key="2">
    <source>
        <dbReference type="EMBL" id="CAK0893225.1"/>
    </source>
</evidence>
<keyword evidence="3" id="KW-1185">Reference proteome</keyword>
<protein>
    <submittedName>
        <fullName evidence="2">Uncharacterized protein</fullName>
    </submittedName>
</protein>
<accession>A0ABN9X690</accession>
<name>A0ABN9X690_9DINO</name>
<proteinExistence type="predicted"/>
<sequence length="124" mass="12898">MKGGDEHGTGEEGGGRNEETRSWPGTTSAQGRRARRPGRGRPCQDLRHSKGRSSSLSLAAAASSLTSSCTAPLRACSPPVPSLDQSTAARWALGEGTNGRGTHNEGKELVALCQTVAASWAQKL</sequence>